<evidence type="ECO:0000313" key="2">
    <source>
        <dbReference type="Proteomes" id="UP001383192"/>
    </source>
</evidence>
<dbReference type="SUPFAM" id="SSF55729">
    <property type="entry name" value="Acyl-CoA N-acyltransferases (Nat)"/>
    <property type="match status" value="1"/>
</dbReference>
<accession>A0AAW0CQ60</accession>
<organism evidence="1 2">
    <name type="scientific">Paramarasmius palmivorus</name>
    <dbReference type="NCBI Taxonomy" id="297713"/>
    <lineage>
        <taxon>Eukaryota</taxon>
        <taxon>Fungi</taxon>
        <taxon>Dikarya</taxon>
        <taxon>Basidiomycota</taxon>
        <taxon>Agaricomycotina</taxon>
        <taxon>Agaricomycetes</taxon>
        <taxon>Agaricomycetidae</taxon>
        <taxon>Agaricales</taxon>
        <taxon>Marasmiineae</taxon>
        <taxon>Marasmiaceae</taxon>
        <taxon>Paramarasmius</taxon>
    </lineage>
</organism>
<sequence>MLHGRFDRGMDLSPQASLHVLIRSTSEQFPTSIDSPDGRNVVLLYRLHILSALMSGGRTVVAAKIDESGEEVFGGVAVWFPPNEALNIWNIRRMAKAGVFKLLKGWGIVAFFRAISLLENSEIGMKRAFEDRSKLVGKVLKPKDSWHLQAIMTSKAFEGRGLMSLLQREGFAHAIKVAKSAGQEVKPITLEASSDRARDRYFHLGYEFAPNQPFILGKGKVDDNGLKTSSSEKATGIRIYCMINWNPDPEHGRKESKN</sequence>
<dbReference type="EMBL" id="JAYKXP010000036">
    <property type="protein sequence ID" value="KAK7040764.1"/>
    <property type="molecule type" value="Genomic_DNA"/>
</dbReference>
<proteinExistence type="predicted"/>
<dbReference type="Proteomes" id="UP001383192">
    <property type="component" value="Unassembled WGS sequence"/>
</dbReference>
<gene>
    <name evidence="1" type="ORF">VNI00_009670</name>
</gene>
<keyword evidence="2" id="KW-1185">Reference proteome</keyword>
<protein>
    <recommendedName>
        <fullName evidence="3">N-acetyltransferase domain-containing protein</fullName>
    </recommendedName>
</protein>
<comment type="caution">
    <text evidence="1">The sequence shown here is derived from an EMBL/GenBank/DDBJ whole genome shotgun (WGS) entry which is preliminary data.</text>
</comment>
<evidence type="ECO:0008006" key="3">
    <source>
        <dbReference type="Google" id="ProtNLM"/>
    </source>
</evidence>
<name>A0AAW0CQ60_9AGAR</name>
<dbReference type="AlphaFoldDB" id="A0AAW0CQ60"/>
<dbReference type="InterPro" id="IPR016181">
    <property type="entry name" value="Acyl_CoA_acyltransferase"/>
</dbReference>
<dbReference type="Gene3D" id="3.40.630.30">
    <property type="match status" value="1"/>
</dbReference>
<reference evidence="1 2" key="1">
    <citation type="submission" date="2024-01" db="EMBL/GenBank/DDBJ databases">
        <title>A draft genome for a cacao thread blight-causing isolate of Paramarasmius palmivorus.</title>
        <authorList>
            <person name="Baruah I.K."/>
            <person name="Bukari Y."/>
            <person name="Amoako-Attah I."/>
            <person name="Meinhardt L.W."/>
            <person name="Bailey B.A."/>
            <person name="Cohen S.P."/>
        </authorList>
    </citation>
    <scope>NUCLEOTIDE SEQUENCE [LARGE SCALE GENOMIC DNA]</scope>
    <source>
        <strain evidence="1 2">GH-12</strain>
    </source>
</reference>
<evidence type="ECO:0000313" key="1">
    <source>
        <dbReference type="EMBL" id="KAK7040764.1"/>
    </source>
</evidence>